<dbReference type="PROSITE" id="PS50887">
    <property type="entry name" value="GGDEF"/>
    <property type="match status" value="1"/>
</dbReference>
<dbReference type="InterPro" id="IPR043128">
    <property type="entry name" value="Rev_trsase/Diguanyl_cyclase"/>
</dbReference>
<sequence length="169" mass="19248">MEIDNFTDELTGLKNYKALKEYVIDKIKESIHDKKVLSIILIDVDNFKNFNTTYGYNTADRVLKAVGELLGKDKRATDEVFRQFLKGDEFLVVASETSSDDALKAAERKRKLIENATFVIDEARYKLTVSCGVTEFKAGDDYTSFTNRAHSALVEAKSQQFKNCSKLFY</sequence>
<proteinExistence type="predicted"/>
<dbReference type="PANTHER" id="PTHR45138">
    <property type="entry name" value="REGULATORY COMPONENTS OF SENSORY TRANSDUCTION SYSTEM"/>
    <property type="match status" value="1"/>
</dbReference>
<reference evidence="4 5" key="1">
    <citation type="submission" date="2020-04" db="EMBL/GenBank/DDBJ databases">
        <title>Hymenobacter polaris sp. nov., isolated from Arctic soil.</title>
        <authorList>
            <person name="Dahal R.H."/>
        </authorList>
    </citation>
    <scope>NUCLEOTIDE SEQUENCE [LARGE SCALE GENOMIC DNA]</scope>
    <source>
        <strain evidence="4 5">RP-2-7</strain>
    </source>
</reference>
<dbReference type="NCBIfam" id="TIGR00254">
    <property type="entry name" value="GGDEF"/>
    <property type="match status" value="1"/>
</dbReference>
<evidence type="ECO:0000256" key="1">
    <source>
        <dbReference type="ARBA" id="ARBA00012528"/>
    </source>
</evidence>
<protein>
    <recommendedName>
        <fullName evidence="1">diguanylate cyclase</fullName>
        <ecNumber evidence="1">2.7.7.65</ecNumber>
    </recommendedName>
</protein>
<evidence type="ECO:0000313" key="4">
    <source>
        <dbReference type="EMBL" id="NML65511.1"/>
    </source>
</evidence>
<evidence type="ECO:0000313" key="5">
    <source>
        <dbReference type="Proteomes" id="UP000559626"/>
    </source>
</evidence>
<feature type="domain" description="GGDEF" evidence="3">
    <location>
        <begin position="35"/>
        <end position="169"/>
    </location>
</feature>
<dbReference type="InterPro" id="IPR000160">
    <property type="entry name" value="GGDEF_dom"/>
</dbReference>
<name>A0A7Y0ADW8_9BACT</name>
<evidence type="ECO:0000256" key="2">
    <source>
        <dbReference type="ARBA" id="ARBA00034247"/>
    </source>
</evidence>
<dbReference type="EC" id="2.7.7.65" evidence="1"/>
<gene>
    <name evidence="4" type="ORF">HHL22_09875</name>
</gene>
<dbReference type="GO" id="GO:0052621">
    <property type="term" value="F:diguanylate cyclase activity"/>
    <property type="evidence" value="ECO:0007669"/>
    <property type="project" value="UniProtKB-EC"/>
</dbReference>
<dbReference type="InterPro" id="IPR029787">
    <property type="entry name" value="Nucleotide_cyclase"/>
</dbReference>
<evidence type="ECO:0000259" key="3">
    <source>
        <dbReference type="PROSITE" id="PS50887"/>
    </source>
</evidence>
<dbReference type="AlphaFoldDB" id="A0A7Y0ADW8"/>
<dbReference type="PANTHER" id="PTHR45138:SF9">
    <property type="entry name" value="DIGUANYLATE CYCLASE DGCM-RELATED"/>
    <property type="match status" value="1"/>
</dbReference>
<accession>A0A7Y0ADW8</accession>
<dbReference type="CDD" id="cd01949">
    <property type="entry name" value="GGDEF"/>
    <property type="match status" value="1"/>
</dbReference>
<dbReference type="RefSeq" id="WP_169530808.1">
    <property type="nucleotide sequence ID" value="NZ_JABBGH010000001.1"/>
</dbReference>
<dbReference type="Proteomes" id="UP000559626">
    <property type="component" value="Unassembled WGS sequence"/>
</dbReference>
<dbReference type="InterPro" id="IPR050469">
    <property type="entry name" value="Diguanylate_Cyclase"/>
</dbReference>
<dbReference type="SUPFAM" id="SSF55073">
    <property type="entry name" value="Nucleotide cyclase"/>
    <property type="match status" value="1"/>
</dbReference>
<dbReference type="Gene3D" id="3.30.70.270">
    <property type="match status" value="1"/>
</dbReference>
<keyword evidence="5" id="KW-1185">Reference proteome</keyword>
<dbReference type="EMBL" id="JABBGH010000001">
    <property type="protein sequence ID" value="NML65511.1"/>
    <property type="molecule type" value="Genomic_DNA"/>
</dbReference>
<dbReference type="Pfam" id="PF00990">
    <property type="entry name" value="GGDEF"/>
    <property type="match status" value="1"/>
</dbReference>
<dbReference type="SMART" id="SM00267">
    <property type="entry name" value="GGDEF"/>
    <property type="match status" value="1"/>
</dbReference>
<comment type="catalytic activity">
    <reaction evidence="2">
        <text>2 GTP = 3',3'-c-di-GMP + 2 diphosphate</text>
        <dbReference type="Rhea" id="RHEA:24898"/>
        <dbReference type="ChEBI" id="CHEBI:33019"/>
        <dbReference type="ChEBI" id="CHEBI:37565"/>
        <dbReference type="ChEBI" id="CHEBI:58805"/>
        <dbReference type="EC" id="2.7.7.65"/>
    </reaction>
</comment>
<comment type="caution">
    <text evidence="4">The sequence shown here is derived from an EMBL/GenBank/DDBJ whole genome shotgun (WGS) entry which is preliminary data.</text>
</comment>
<organism evidence="4 5">
    <name type="scientific">Hymenobacter polaris</name>
    <dbReference type="NCBI Taxonomy" id="2682546"/>
    <lineage>
        <taxon>Bacteria</taxon>
        <taxon>Pseudomonadati</taxon>
        <taxon>Bacteroidota</taxon>
        <taxon>Cytophagia</taxon>
        <taxon>Cytophagales</taxon>
        <taxon>Hymenobacteraceae</taxon>
        <taxon>Hymenobacter</taxon>
    </lineage>
</organism>